<dbReference type="VEuPathDB" id="ToxoDB:EBH_0072010"/>
<name>U6LL16_9EIME</name>
<evidence type="ECO:0000256" key="1">
    <source>
        <dbReference type="ARBA" id="ARBA00022737"/>
    </source>
</evidence>
<sequence>MLQDLCSEFTQFCDLCFWIRRCRWRSVFTRGWAARHLPALKTKTPDGDPQGAPTGPPQQDSRQGPRQGTVEGEAAGEGPQSALASTEEPHSQKEGPPGAPEKPSAPSETLGGPDFDIEEALKMGFLNCFAEGPSLLNSIRCRCLLLVGVAGLLVFSQANLTGPPFSPSKATELVDIKREEEGRAKHPDLYPAKAAATAAAAAAGGAAAEASGCSCCCIYCGFCPREEAAAAVAAAAVGATATAKQRRCYCEFALKTFCVLGDPEETTTQTRQKIKAIEPFLTVDGELLPPDFSCTSLEAKGVECMLKAGDFGEKTGVAARQFLADVSFLLRDEQNRFLLLPPLKPSPAATVAAAAAADGAGSGAADKRPPDAAAGAPEATAAAAEAAGPAATAADTQTERLLLRFAVKDPNRVDLAYLLPDPAWMTIRDKTLLLLELGLRLAILGRVEVFEAVNKIACDTFGVEFTLTGALGVRRRYQQEALPQLVVGASRTGLQGSAAAAKSEAGVLGAPSLPSEEGPFCGHTTKHSSYTSSTSSNSSNTSSSSSSNSSSSNSNSSSRDSSSSNSSSSQDNEEASGDPSEAPEGSGERRRVWRLEDVREDNDIMEMPKLEQGEDRESFERPLGVVEQALLLAKSRAIIESNPCNDPLALEEVGAVVSRALVLPPSTAPSSSSSSSSSSTESKAYFQRRLEVLQKQPEALFAAEPECMVTAPDWAIFSSGLLLRCRAEFHRVKTVERAVLQLHALREQLDDADPPASFRLFGLLFHADLLTWWELQREVAVRMMRIGATITAAEKFTELQMWEEAADCLVAADRRADARALLEEQIAERPTPHLLCTLADLEVPQNAKRAEELYTEAWELSHRSYARAQRALGRVLLSQGRLEAAAAALRIAAQLQLLDEARNAFARALAVDPEDGDAWANLAARDAWQAAQHCILEAAKYRRESWRIWETFISISVRLRDVQAIARGLRTLVQINAKDHIDPWIYTFLEELVLFELRRAPEQEKGQSTIPGILRHTLSCLDFLVQNISTSAELFRVYGVLLLKANKPAESVFNWLKEFRCLQAEMTRGSVEHERLLELTNKMVSSLDRALSLVEKFSPKSKRRNDLLQQLKTTVETHSLRLLPEATEAKKRMESMLARIEIAEQQIADICEGDGGEVPAGEDSTPADASAKSC</sequence>
<reference evidence="4" key="2">
    <citation type="submission" date="2013-10" db="EMBL/GenBank/DDBJ databases">
        <authorList>
            <person name="Aslett M."/>
        </authorList>
    </citation>
    <scope>NUCLEOTIDE SEQUENCE [LARGE SCALE GENOMIC DNA]</scope>
    <source>
        <strain evidence="4">Houghton</strain>
    </source>
</reference>
<dbReference type="SUPFAM" id="SSF48452">
    <property type="entry name" value="TPR-like"/>
    <property type="match status" value="1"/>
</dbReference>
<keyword evidence="5" id="KW-1185">Reference proteome</keyword>
<evidence type="ECO:0000313" key="5">
    <source>
        <dbReference type="Proteomes" id="UP000030750"/>
    </source>
</evidence>
<organism evidence="4 5">
    <name type="scientific">Eimeria brunetti</name>
    <dbReference type="NCBI Taxonomy" id="51314"/>
    <lineage>
        <taxon>Eukaryota</taxon>
        <taxon>Sar</taxon>
        <taxon>Alveolata</taxon>
        <taxon>Apicomplexa</taxon>
        <taxon>Conoidasida</taxon>
        <taxon>Coccidia</taxon>
        <taxon>Eucoccidiorida</taxon>
        <taxon>Eimeriorina</taxon>
        <taxon>Eimeriidae</taxon>
        <taxon>Eimeria</taxon>
    </lineage>
</organism>
<dbReference type="InterPro" id="IPR011990">
    <property type="entry name" value="TPR-like_helical_dom_sf"/>
</dbReference>
<reference evidence="4" key="1">
    <citation type="submission" date="2013-10" db="EMBL/GenBank/DDBJ databases">
        <title>Genomic analysis of the causative agents of coccidiosis in chickens.</title>
        <authorList>
            <person name="Reid A.J."/>
            <person name="Blake D."/>
            <person name="Billington K."/>
            <person name="Browne H."/>
            <person name="Dunn M."/>
            <person name="Hung S."/>
            <person name="Kawahara F."/>
            <person name="Miranda-Saavedra D."/>
            <person name="Mourier T."/>
            <person name="Nagra H."/>
            <person name="Otto T.D."/>
            <person name="Rawlings N."/>
            <person name="Sanchez A."/>
            <person name="Sanders M."/>
            <person name="Subramaniam C."/>
            <person name="Tay Y."/>
            <person name="Dear P."/>
            <person name="Doerig C."/>
            <person name="Gruber A."/>
            <person name="Parkinson J."/>
            <person name="Shirley M."/>
            <person name="Wan K.L."/>
            <person name="Berriman M."/>
            <person name="Tomley F."/>
            <person name="Pain A."/>
        </authorList>
    </citation>
    <scope>NUCLEOTIDE SEQUENCE [LARGE SCALE GENOMIC DNA]</scope>
    <source>
        <strain evidence="4">Houghton</strain>
    </source>
</reference>
<accession>U6LL16</accession>
<feature type="region of interest" description="Disordered" evidence="3">
    <location>
        <begin position="39"/>
        <end position="114"/>
    </location>
</feature>
<feature type="region of interest" description="Disordered" evidence="3">
    <location>
        <begin position="1152"/>
        <end position="1174"/>
    </location>
</feature>
<dbReference type="OrthoDB" id="347464at2759"/>
<proteinExistence type="predicted"/>
<evidence type="ECO:0000256" key="2">
    <source>
        <dbReference type="ARBA" id="ARBA00022803"/>
    </source>
</evidence>
<dbReference type="InterPro" id="IPR044244">
    <property type="entry name" value="TTC27/Emw1"/>
</dbReference>
<keyword evidence="2" id="KW-0802">TPR repeat</keyword>
<dbReference type="PANTHER" id="PTHR16193">
    <property type="entry name" value="TETRATRICOPEPTIDE REPEAT PROTEIN 27"/>
    <property type="match status" value="1"/>
</dbReference>
<dbReference type="Gene3D" id="1.25.40.10">
    <property type="entry name" value="Tetratricopeptide repeat domain"/>
    <property type="match status" value="1"/>
</dbReference>
<dbReference type="PANTHER" id="PTHR16193:SF0">
    <property type="entry name" value="TETRATRICOPEPTIDE REPEAT PROTEIN 27"/>
    <property type="match status" value="1"/>
</dbReference>
<evidence type="ECO:0000256" key="3">
    <source>
        <dbReference type="SAM" id="MobiDB-lite"/>
    </source>
</evidence>
<protein>
    <submittedName>
        <fullName evidence="4">TPR domain-containing protein, putative</fullName>
    </submittedName>
</protein>
<feature type="region of interest" description="Disordered" evidence="3">
    <location>
        <begin position="509"/>
        <end position="595"/>
    </location>
</feature>
<feature type="compositionally biased region" description="Low complexity" evidence="3">
    <location>
        <begin position="528"/>
        <end position="569"/>
    </location>
</feature>
<evidence type="ECO:0000313" key="4">
    <source>
        <dbReference type="EMBL" id="CDJ49918.1"/>
    </source>
</evidence>
<dbReference type="AlphaFoldDB" id="U6LL16"/>
<gene>
    <name evidence="4" type="ORF">EBH_0072010</name>
</gene>
<dbReference type="Proteomes" id="UP000030750">
    <property type="component" value="Unassembled WGS sequence"/>
</dbReference>
<feature type="region of interest" description="Disordered" evidence="3">
    <location>
        <begin position="360"/>
        <end position="392"/>
    </location>
</feature>
<keyword evidence="1" id="KW-0677">Repeat</keyword>
<dbReference type="EMBL" id="HG711939">
    <property type="protein sequence ID" value="CDJ49918.1"/>
    <property type="molecule type" value="Genomic_DNA"/>
</dbReference>
<feature type="compositionally biased region" description="Polar residues" evidence="3">
    <location>
        <begin position="57"/>
        <end position="66"/>
    </location>
</feature>
<feature type="compositionally biased region" description="Low complexity" evidence="3">
    <location>
        <begin position="372"/>
        <end position="392"/>
    </location>
</feature>
<feature type="compositionally biased region" description="Basic and acidic residues" evidence="3">
    <location>
        <begin position="586"/>
        <end position="595"/>
    </location>
</feature>